<dbReference type="AlphaFoldDB" id="T0HBN2"/>
<dbReference type="PATRIC" id="fig|1096930.3.peg.3390"/>
<gene>
    <name evidence="1" type="ORF">L284_17090</name>
</gene>
<proteinExistence type="predicted"/>
<evidence type="ECO:0000313" key="2">
    <source>
        <dbReference type="Proteomes" id="UP000015527"/>
    </source>
</evidence>
<sequence length="115" mass="12535">MLFSPLLARLRKLGLVFTTPVFMLSACATPIVYNRPASDCSALIPPTLRDDTEGAALPVDQTVGSWVVFGDAQTGQLDKANVTKRASIQVVEACEKRDREAAAKVTKRPWWAIFG</sequence>
<reference evidence="1 2" key="1">
    <citation type="journal article" date="2013" name="Genome Announc.">
        <title>Genome Sequence of Novosphingobium lindaniclasticum LE124T, Isolated from a Hexachlorocyclohexane Dumpsite.</title>
        <authorList>
            <person name="Saxena A."/>
            <person name="Nayyar N."/>
            <person name="Sangwan N."/>
            <person name="Kumari R."/>
            <person name="Khurana J.P."/>
            <person name="Lal R."/>
        </authorList>
    </citation>
    <scope>NUCLEOTIDE SEQUENCE [LARGE SCALE GENOMIC DNA]</scope>
    <source>
        <strain evidence="1 2">LE124</strain>
    </source>
</reference>
<organism evidence="1 2">
    <name type="scientific">Novosphingobium lindaniclasticum LE124</name>
    <dbReference type="NCBI Taxonomy" id="1096930"/>
    <lineage>
        <taxon>Bacteria</taxon>
        <taxon>Pseudomonadati</taxon>
        <taxon>Pseudomonadota</taxon>
        <taxon>Alphaproteobacteria</taxon>
        <taxon>Sphingomonadales</taxon>
        <taxon>Sphingomonadaceae</taxon>
        <taxon>Novosphingobium</taxon>
    </lineage>
</organism>
<dbReference type="Proteomes" id="UP000015527">
    <property type="component" value="Unassembled WGS sequence"/>
</dbReference>
<name>T0HBN2_9SPHN</name>
<dbReference type="OrthoDB" id="7411230at2"/>
<comment type="caution">
    <text evidence="1">The sequence shown here is derived from an EMBL/GenBank/DDBJ whole genome shotgun (WGS) entry which is preliminary data.</text>
</comment>
<keyword evidence="2" id="KW-1185">Reference proteome</keyword>
<accession>T0HBN2</accession>
<dbReference type="EMBL" id="ATHL01000110">
    <property type="protein sequence ID" value="EQB10407.1"/>
    <property type="molecule type" value="Genomic_DNA"/>
</dbReference>
<dbReference type="RefSeq" id="WP_021235209.1">
    <property type="nucleotide sequence ID" value="NZ_ATHL01000110.1"/>
</dbReference>
<evidence type="ECO:0000313" key="1">
    <source>
        <dbReference type="EMBL" id="EQB10407.1"/>
    </source>
</evidence>
<protein>
    <submittedName>
        <fullName evidence="1">Uncharacterized protein</fullName>
    </submittedName>
</protein>